<keyword evidence="5" id="KW-0804">Transcription</keyword>
<dbReference type="CTD" id="79595"/>
<proteinExistence type="inferred from homology"/>
<name>A0A7E5V9A2_TRINI</name>
<gene>
    <name evidence="10" type="primary">LOC113491872</name>
</gene>
<evidence type="ECO:0000256" key="6">
    <source>
        <dbReference type="ARBA" id="ARBA00023242"/>
    </source>
</evidence>
<dbReference type="PANTHER" id="PTHR13497:SF3">
    <property type="entry name" value="HISTONE DEACETYLASE COMPLEX SUBUNIT SAP130"/>
    <property type="match status" value="1"/>
</dbReference>
<dbReference type="InterPro" id="IPR024137">
    <property type="entry name" value="His_deAcase_cplx_SAP130"/>
</dbReference>
<evidence type="ECO:0000256" key="2">
    <source>
        <dbReference type="ARBA" id="ARBA00007859"/>
    </source>
</evidence>
<evidence type="ECO:0000313" key="10">
    <source>
        <dbReference type="RefSeq" id="XP_026724862.1"/>
    </source>
</evidence>
<reference evidence="10" key="1">
    <citation type="submission" date="2025-08" db="UniProtKB">
        <authorList>
            <consortium name="RefSeq"/>
        </authorList>
    </citation>
    <scope>IDENTIFICATION</scope>
</reference>
<feature type="compositionally biased region" description="Low complexity" evidence="7">
    <location>
        <begin position="466"/>
        <end position="476"/>
    </location>
</feature>
<feature type="compositionally biased region" description="Pro residues" evidence="7">
    <location>
        <begin position="513"/>
        <end position="528"/>
    </location>
</feature>
<dbReference type="InterPro" id="IPR031963">
    <property type="entry name" value="SAP130_C"/>
</dbReference>
<feature type="region of interest" description="Disordered" evidence="7">
    <location>
        <begin position="312"/>
        <end position="340"/>
    </location>
</feature>
<evidence type="ECO:0000256" key="7">
    <source>
        <dbReference type="SAM" id="MobiDB-lite"/>
    </source>
</evidence>
<dbReference type="Proteomes" id="UP000322000">
    <property type="component" value="Chromosome 3"/>
</dbReference>
<organism evidence="9 10">
    <name type="scientific">Trichoplusia ni</name>
    <name type="common">Cabbage looper</name>
    <dbReference type="NCBI Taxonomy" id="7111"/>
    <lineage>
        <taxon>Eukaryota</taxon>
        <taxon>Metazoa</taxon>
        <taxon>Ecdysozoa</taxon>
        <taxon>Arthropoda</taxon>
        <taxon>Hexapoda</taxon>
        <taxon>Insecta</taxon>
        <taxon>Pterygota</taxon>
        <taxon>Neoptera</taxon>
        <taxon>Endopterygota</taxon>
        <taxon>Lepidoptera</taxon>
        <taxon>Glossata</taxon>
        <taxon>Ditrysia</taxon>
        <taxon>Noctuoidea</taxon>
        <taxon>Noctuidae</taxon>
        <taxon>Plusiinae</taxon>
        <taxon>Trichoplusia</taxon>
    </lineage>
</organism>
<feature type="compositionally biased region" description="Low complexity" evidence="7">
    <location>
        <begin position="323"/>
        <end position="340"/>
    </location>
</feature>
<keyword evidence="6" id="KW-0539">Nucleus</keyword>
<dbReference type="RefSeq" id="XP_026724862.1">
    <property type="nucleotide sequence ID" value="XM_026869061.1"/>
</dbReference>
<evidence type="ECO:0000313" key="9">
    <source>
        <dbReference type="Proteomes" id="UP000322000"/>
    </source>
</evidence>
<feature type="compositionally biased region" description="Basic and acidic residues" evidence="7">
    <location>
        <begin position="481"/>
        <end position="491"/>
    </location>
</feature>
<comment type="subcellular location">
    <subcellularLocation>
        <location evidence="1">Nucleus</location>
    </subcellularLocation>
</comment>
<evidence type="ECO:0000256" key="3">
    <source>
        <dbReference type="ARBA" id="ARBA00022491"/>
    </source>
</evidence>
<accession>A0A7E5V9A2</accession>
<evidence type="ECO:0000256" key="4">
    <source>
        <dbReference type="ARBA" id="ARBA00023015"/>
    </source>
</evidence>
<evidence type="ECO:0000259" key="8">
    <source>
        <dbReference type="Pfam" id="PF16014"/>
    </source>
</evidence>
<dbReference type="GO" id="GO:0000122">
    <property type="term" value="P:negative regulation of transcription by RNA polymerase II"/>
    <property type="evidence" value="ECO:0007669"/>
    <property type="project" value="TreeGrafter"/>
</dbReference>
<keyword evidence="4" id="KW-0805">Transcription regulation</keyword>
<dbReference type="InParanoid" id="A0A7E5V9A2"/>
<dbReference type="AlphaFoldDB" id="A0A7E5V9A2"/>
<dbReference type="GO" id="GO:0070822">
    <property type="term" value="C:Sin3-type complex"/>
    <property type="evidence" value="ECO:0007669"/>
    <property type="project" value="TreeGrafter"/>
</dbReference>
<feature type="domain" description="Histone deacetylase complex subunit SAP130 C-terminal" evidence="8">
    <location>
        <begin position="530"/>
        <end position="665"/>
    </location>
</feature>
<feature type="compositionally biased region" description="Low complexity" evidence="7">
    <location>
        <begin position="253"/>
        <end position="265"/>
    </location>
</feature>
<feature type="region of interest" description="Disordered" evidence="7">
    <location>
        <begin position="253"/>
        <end position="272"/>
    </location>
</feature>
<dbReference type="GeneID" id="113491872"/>
<dbReference type="Pfam" id="PF16014">
    <property type="entry name" value="SAP130_C"/>
    <property type="match status" value="1"/>
</dbReference>
<dbReference type="PANTHER" id="PTHR13497">
    <property type="entry name" value="HISTONE DEACETYLASE COMPLEX SUBUNIT SAP130"/>
    <property type="match status" value="1"/>
</dbReference>
<keyword evidence="3" id="KW-0678">Repressor</keyword>
<protein>
    <submittedName>
        <fullName evidence="10">BRD4-interacting chromatin-remodeling complex-associated protein isoform X1</fullName>
    </submittedName>
</protein>
<dbReference type="KEGG" id="tnl:113491872"/>
<sequence length="682" mass="71504">MSSNLDNDRSIAGKMHPIDLAPQKITIVKSVTNSEMKMAHLISGQPKTTGSSQLVTHASPGTGLMRPGLAQIISSNVVSQPQMIISGSPILQGTQIVSQGSQIIGQNTQIMSQSQLLTPGPIISPGTQIISQGTQLSAQVSSSSNIVSGNVQASGASAVSSTQVLNVGGQLVSGAGNLVVNSSVRTLPPTVRVLPPLPHHNTRPAVLSSVNVSSTSGVLVSKGVGVGVTSHVPRGLAAGASLAVRPVTPAASSQGAVAQGGAWSSNARGPRSTLVYGQRNTRAPAPAAQPPQAPQQTHPTIVTLPSTSVLTSSGVISGAGRGAPQRAPTPTPTAATTAPRPLPLLQRNYQPAKVVGVASVGVRGVVGNSAPAQLYYEVPRPAPYSHQPQQQPQAQLTVVNTVSVSPETRLPTTSVTTQQILPRPSILRKREFDGSPGKAGGAYARGCGAGWEDVAACGGCGSNGSTTISASSSPAPDTEPEPARLDLDLSPRKKPRKQILSSEVRQCDYQGEEPPPTPPPVTFNPPPKRPLLSSSYVCGWRSTALHFTRPADVRRREPRARDIVAIASQKHVLTSAEGWKVHHLTAQMDDLMSLESDVGEQLASLLRALETASGRALTALQPHSHTLLELLKGNIQRSKIVCEGIQEAREDILRVFTHRNFVSDILTRQADKRCFRKHRSQS</sequence>
<feature type="region of interest" description="Disordered" evidence="7">
    <location>
        <begin position="466"/>
        <end position="528"/>
    </location>
</feature>
<evidence type="ECO:0000256" key="1">
    <source>
        <dbReference type="ARBA" id="ARBA00004123"/>
    </source>
</evidence>
<dbReference type="OrthoDB" id="10048604at2759"/>
<comment type="similarity">
    <text evidence="2">Belongs to the SAP130 family.</text>
</comment>
<keyword evidence="9" id="KW-1185">Reference proteome</keyword>
<evidence type="ECO:0000256" key="5">
    <source>
        <dbReference type="ARBA" id="ARBA00023163"/>
    </source>
</evidence>